<dbReference type="SUPFAM" id="SSF51726">
    <property type="entry name" value="UROD/MetE-like"/>
    <property type="match status" value="1"/>
</dbReference>
<gene>
    <name evidence="2" type="ordered locus">TREAZ_2757</name>
</gene>
<dbReference type="HOGENOM" id="CLU_054162_0_0_12"/>
<dbReference type="OrthoDB" id="9815759at2"/>
<dbReference type="GO" id="GO:0004853">
    <property type="term" value="F:uroporphyrinogen decarboxylase activity"/>
    <property type="evidence" value="ECO:0007669"/>
    <property type="project" value="InterPro"/>
</dbReference>
<dbReference type="EMBL" id="CP001841">
    <property type="protein sequence ID" value="AEF80682.1"/>
    <property type="molecule type" value="Genomic_DNA"/>
</dbReference>
<evidence type="ECO:0000313" key="3">
    <source>
        <dbReference type="Proteomes" id="UP000009222"/>
    </source>
</evidence>
<reference evidence="3" key="1">
    <citation type="submission" date="2009-12" db="EMBL/GenBank/DDBJ databases">
        <title>Complete sequence of Treponema azotonutricium strain ZAS-9.</title>
        <authorList>
            <person name="Tetu S.G."/>
            <person name="Matson E."/>
            <person name="Ren Q."/>
            <person name="Seshadri R."/>
            <person name="Elbourne L."/>
            <person name="Hassan K.A."/>
            <person name="Durkin A."/>
            <person name="Radune D."/>
            <person name="Mohamoud Y."/>
            <person name="Shay R."/>
            <person name="Jin S."/>
            <person name="Zhang X."/>
            <person name="Lucey K."/>
            <person name="Ballor N.R."/>
            <person name="Ottesen E."/>
            <person name="Rosenthal R."/>
            <person name="Allen A."/>
            <person name="Leadbetter J.R."/>
            <person name="Paulsen I.T."/>
        </authorList>
    </citation>
    <scope>NUCLEOTIDE SEQUENCE [LARGE SCALE GENOMIC DNA]</scope>
    <source>
        <strain evidence="3">ATCC BAA-888 / DSM 13862 / ZAS-9</strain>
    </source>
</reference>
<accession>F5YD55</accession>
<dbReference type="RefSeq" id="WP_015712776.1">
    <property type="nucleotide sequence ID" value="NC_015577.1"/>
</dbReference>
<dbReference type="Pfam" id="PF01208">
    <property type="entry name" value="URO-D"/>
    <property type="match status" value="1"/>
</dbReference>
<dbReference type="STRING" id="545695.TREAZ_2757"/>
<dbReference type="eggNOG" id="COG0407">
    <property type="taxonomic scope" value="Bacteria"/>
</dbReference>
<dbReference type="Proteomes" id="UP000009222">
    <property type="component" value="Chromosome"/>
</dbReference>
<dbReference type="InParanoid" id="F5YD55"/>
<evidence type="ECO:0000259" key="1">
    <source>
        <dbReference type="Pfam" id="PF01208"/>
    </source>
</evidence>
<organism evidence="2 3">
    <name type="scientific">Leadbettera azotonutricia (strain ATCC BAA-888 / DSM 13862 / ZAS-9)</name>
    <name type="common">Treponema azotonutricium</name>
    <dbReference type="NCBI Taxonomy" id="545695"/>
    <lineage>
        <taxon>Bacteria</taxon>
        <taxon>Pseudomonadati</taxon>
        <taxon>Spirochaetota</taxon>
        <taxon>Spirochaetia</taxon>
        <taxon>Spirochaetales</taxon>
        <taxon>Breznakiellaceae</taxon>
        <taxon>Leadbettera</taxon>
    </lineage>
</organism>
<proteinExistence type="predicted"/>
<dbReference type="GO" id="GO:0006779">
    <property type="term" value="P:porphyrin-containing compound biosynthetic process"/>
    <property type="evidence" value="ECO:0007669"/>
    <property type="project" value="InterPro"/>
</dbReference>
<sequence length="339" mass="38921">MTSKELVIKTLEFKNKSGRAPRQLWSLPWAGNHYPEELAAINRDFPGDFEGCNVTYKERAIGRGDQYEVGEFTDDWGSRFINVQKGVHGQVKEPIVPEADENWDDLSKVHFPTEWLSFDIEEANRLCKGNDKFVIAGCCPRPFEQLQFIRTSELLFIDLALKPAGFLKFIKKMHQFYCELLEKWAKTDVDALNMMDDWGTQRGLLIHPDTWVEIFKPLYKDYIDIAHRAGKKMFMHSDGHTLAIYPHLIELGLDAFNSQIFCMGVENLAPFKGKITFWGEVDRQHLLPEGTTKEIQDAIKKVHDTLWQDGGCIAQCEFGVGAKPENVRQVYASWDELTG</sequence>
<feature type="domain" description="Uroporphyrinogen decarboxylase (URO-D)" evidence="1">
    <location>
        <begin position="91"/>
        <end position="332"/>
    </location>
</feature>
<name>F5YD55_LEAAZ</name>
<dbReference type="Gene3D" id="3.20.20.210">
    <property type="match status" value="1"/>
</dbReference>
<dbReference type="InterPro" id="IPR000257">
    <property type="entry name" value="Uroporphyrinogen_deCOase"/>
</dbReference>
<dbReference type="AlphaFoldDB" id="F5YD55"/>
<reference evidence="2 3" key="2">
    <citation type="journal article" date="2011" name="ISME J.">
        <title>RNA-seq reveals cooperative metabolic interactions between two termite-gut spirochete species in co-culture.</title>
        <authorList>
            <person name="Rosenthal A.Z."/>
            <person name="Matson E.G."/>
            <person name="Eldar A."/>
            <person name="Leadbetter J.R."/>
        </authorList>
    </citation>
    <scope>NUCLEOTIDE SEQUENCE [LARGE SCALE GENOMIC DNA]</scope>
    <source>
        <strain evidence="3">ATCC BAA-888 / DSM 13862 / ZAS-9</strain>
    </source>
</reference>
<dbReference type="InterPro" id="IPR038071">
    <property type="entry name" value="UROD/MetE-like_sf"/>
</dbReference>
<evidence type="ECO:0000313" key="2">
    <source>
        <dbReference type="EMBL" id="AEF80682.1"/>
    </source>
</evidence>
<dbReference type="KEGG" id="taz:TREAZ_2757"/>
<keyword evidence="3" id="KW-1185">Reference proteome</keyword>
<protein>
    <recommendedName>
        <fullName evidence="1">Uroporphyrinogen decarboxylase (URO-D) domain-containing protein</fullName>
    </recommendedName>
</protein>